<reference evidence="4" key="1">
    <citation type="journal article" date="2010" name="Science">
        <title>Signatures of adaptation to obligate biotrophy in the Hyaloperonospora arabidopsidis genome.</title>
        <authorList>
            <person name="Baxter L."/>
            <person name="Tripathy S."/>
            <person name="Ishaque N."/>
            <person name="Boot N."/>
            <person name="Cabral A."/>
            <person name="Kemen E."/>
            <person name="Thines M."/>
            <person name="Ah-Fong A."/>
            <person name="Anderson R."/>
            <person name="Badejoko W."/>
            <person name="Bittner-Eddy P."/>
            <person name="Boore J.L."/>
            <person name="Chibucos M.C."/>
            <person name="Coates M."/>
            <person name="Dehal P."/>
            <person name="Delehaunty K."/>
            <person name="Dong S."/>
            <person name="Downton P."/>
            <person name="Dumas B."/>
            <person name="Fabro G."/>
            <person name="Fronick C."/>
            <person name="Fuerstenberg S.I."/>
            <person name="Fulton L."/>
            <person name="Gaulin E."/>
            <person name="Govers F."/>
            <person name="Hughes L."/>
            <person name="Humphray S."/>
            <person name="Jiang R.H."/>
            <person name="Judelson H."/>
            <person name="Kamoun S."/>
            <person name="Kyung K."/>
            <person name="Meijer H."/>
            <person name="Minx P."/>
            <person name="Morris P."/>
            <person name="Nelson J."/>
            <person name="Phuntumart V."/>
            <person name="Qutob D."/>
            <person name="Rehmany A."/>
            <person name="Rougon-Cardoso A."/>
            <person name="Ryden P."/>
            <person name="Torto-Alalibo T."/>
            <person name="Studholme D."/>
            <person name="Wang Y."/>
            <person name="Win J."/>
            <person name="Wood J."/>
            <person name="Clifton S.W."/>
            <person name="Rogers J."/>
            <person name="Van den Ackerveken G."/>
            <person name="Jones J.D."/>
            <person name="McDowell J.M."/>
            <person name="Beynon J."/>
            <person name="Tyler B.M."/>
        </authorList>
    </citation>
    <scope>NUCLEOTIDE SEQUENCE [LARGE SCALE GENOMIC DNA]</scope>
    <source>
        <strain evidence="4">Emoy2</strain>
    </source>
</reference>
<proteinExistence type="predicted"/>
<protein>
    <submittedName>
        <fullName evidence="3">Uncharacterized protein</fullName>
    </submittedName>
</protein>
<dbReference type="HOGENOM" id="CLU_2150708_0_0_1"/>
<dbReference type="VEuPathDB" id="FungiDB:HpaG808787"/>
<dbReference type="AlphaFoldDB" id="M4BQU8"/>
<dbReference type="InterPro" id="IPR027417">
    <property type="entry name" value="P-loop_NTPase"/>
</dbReference>
<dbReference type="GO" id="GO:0003924">
    <property type="term" value="F:GTPase activity"/>
    <property type="evidence" value="ECO:0007669"/>
    <property type="project" value="InterPro"/>
</dbReference>
<name>M4BQU8_HYAAE</name>
<dbReference type="InterPro" id="IPR006689">
    <property type="entry name" value="Small_GTPase_ARF/SAR"/>
</dbReference>
<keyword evidence="1" id="KW-0547">Nucleotide-binding</keyword>
<dbReference type="Pfam" id="PF00025">
    <property type="entry name" value="Arf"/>
    <property type="match status" value="1"/>
</dbReference>
<evidence type="ECO:0000313" key="4">
    <source>
        <dbReference type="Proteomes" id="UP000011713"/>
    </source>
</evidence>
<evidence type="ECO:0000256" key="1">
    <source>
        <dbReference type="ARBA" id="ARBA00022741"/>
    </source>
</evidence>
<reference evidence="3" key="2">
    <citation type="submission" date="2015-06" db="UniProtKB">
        <authorList>
            <consortium name="EnsemblProtists"/>
        </authorList>
    </citation>
    <scope>IDENTIFICATION</scope>
    <source>
        <strain evidence="3">Emoy2</strain>
    </source>
</reference>
<dbReference type="EnsemblProtists" id="HpaT808787">
    <property type="protein sequence ID" value="HpaP808787"/>
    <property type="gene ID" value="HpaG808787"/>
</dbReference>
<dbReference type="Gene3D" id="3.40.50.300">
    <property type="entry name" value="P-loop containing nucleotide triphosphate hydrolases"/>
    <property type="match status" value="1"/>
</dbReference>
<dbReference type="eggNOG" id="KOG0070">
    <property type="taxonomic scope" value="Eukaryota"/>
</dbReference>
<dbReference type="STRING" id="559515.M4BQU8"/>
<keyword evidence="4" id="KW-1185">Reference proteome</keyword>
<keyword evidence="2" id="KW-0342">GTP-binding</keyword>
<evidence type="ECO:0000313" key="3">
    <source>
        <dbReference type="EnsemblProtists" id="HpaP808787"/>
    </source>
</evidence>
<organism evidence="3 4">
    <name type="scientific">Hyaloperonospora arabidopsidis (strain Emoy2)</name>
    <name type="common">Downy mildew agent</name>
    <name type="synonym">Peronospora arabidopsidis</name>
    <dbReference type="NCBI Taxonomy" id="559515"/>
    <lineage>
        <taxon>Eukaryota</taxon>
        <taxon>Sar</taxon>
        <taxon>Stramenopiles</taxon>
        <taxon>Oomycota</taxon>
        <taxon>Peronosporomycetes</taxon>
        <taxon>Peronosporales</taxon>
        <taxon>Peronosporaceae</taxon>
        <taxon>Hyaloperonospora</taxon>
    </lineage>
</organism>
<dbReference type="InParanoid" id="M4BQU8"/>
<sequence length="112" mass="12495">MSIAALAERVNAAPHADQERAAPQKYELLDSVLLMFSNKQNLSNAMSAAEMTDKLGLHGLCQQWFVLVYRATTSDRLYGDGRPQPCNRASISVKGTRTFIAWCHEVRTFPPL</sequence>
<dbReference type="Proteomes" id="UP000011713">
    <property type="component" value="Unassembled WGS sequence"/>
</dbReference>
<evidence type="ECO:0000256" key="2">
    <source>
        <dbReference type="ARBA" id="ARBA00023134"/>
    </source>
</evidence>
<dbReference type="EMBL" id="JH598593">
    <property type="status" value="NOT_ANNOTATED_CDS"/>
    <property type="molecule type" value="Genomic_DNA"/>
</dbReference>
<dbReference type="GO" id="GO:0005525">
    <property type="term" value="F:GTP binding"/>
    <property type="evidence" value="ECO:0007669"/>
    <property type="project" value="UniProtKB-KW"/>
</dbReference>
<accession>M4BQU8</accession>